<feature type="region of interest" description="Disordered" evidence="1">
    <location>
        <begin position="1"/>
        <end position="22"/>
    </location>
</feature>
<evidence type="ECO:0000256" key="1">
    <source>
        <dbReference type="SAM" id="MobiDB-lite"/>
    </source>
</evidence>
<evidence type="ECO:0000313" key="3">
    <source>
        <dbReference type="Proteomes" id="UP000070319"/>
    </source>
</evidence>
<feature type="region of interest" description="Disordered" evidence="1">
    <location>
        <begin position="88"/>
        <end position="109"/>
    </location>
</feature>
<proteinExistence type="predicted"/>
<dbReference type="RefSeq" id="WP_061434939.1">
    <property type="nucleotide sequence ID" value="NZ_KQ968688.1"/>
</dbReference>
<protein>
    <submittedName>
        <fullName evidence="2">Uncharacterized protein</fullName>
    </submittedName>
</protein>
<evidence type="ECO:0000313" key="2">
    <source>
        <dbReference type="EMBL" id="KXT53367.1"/>
    </source>
</evidence>
<dbReference type="EMBL" id="LTDF01000058">
    <property type="protein sequence ID" value="KXT53367.1"/>
    <property type="molecule type" value="Genomic_DNA"/>
</dbReference>
<comment type="caution">
    <text evidence="2">The sequence shown here is derived from an EMBL/GenBank/DDBJ whole genome shotgun (WGS) entry which is preliminary data.</text>
</comment>
<dbReference type="PATRIC" id="fig|329854.7.peg.1433"/>
<gene>
    <name evidence="2" type="ORF">HMPREF2531_01407</name>
</gene>
<organism evidence="2">
    <name type="scientific">Bacteroides intestinalis</name>
    <dbReference type="NCBI Taxonomy" id="329854"/>
    <lineage>
        <taxon>Bacteria</taxon>
        <taxon>Pseudomonadati</taxon>
        <taxon>Bacteroidota</taxon>
        <taxon>Bacteroidia</taxon>
        <taxon>Bacteroidales</taxon>
        <taxon>Bacteroidaceae</taxon>
        <taxon>Bacteroides</taxon>
    </lineage>
</organism>
<reference evidence="2 3" key="1">
    <citation type="submission" date="2016-02" db="EMBL/GenBank/DDBJ databases">
        <authorList>
            <person name="Wen L."/>
            <person name="He K."/>
            <person name="Yang H."/>
        </authorList>
    </citation>
    <scope>NUCLEOTIDE SEQUENCE [LARGE SCALE GENOMIC DNA]</scope>
    <source>
        <strain evidence="2 3">KLE1704</strain>
    </source>
</reference>
<name>A0A139LPI9_9BACE</name>
<dbReference type="AlphaFoldDB" id="A0A139LPI9"/>
<accession>A0A139LPI9</accession>
<feature type="compositionally biased region" description="Polar residues" evidence="1">
    <location>
        <begin position="100"/>
        <end position="109"/>
    </location>
</feature>
<sequence>MEEKKGKAASTATNPPTHGANVHNPNDLCKVLDYFRYTVGTTLDCFFATGILRNCITWYVRDLENMGLLQAIYIARDRRTRFKAKHYSADPQKWQREPQETQFNLFEEE</sequence>
<dbReference type="Proteomes" id="UP000070319">
    <property type="component" value="Unassembled WGS sequence"/>
</dbReference>